<name>A0AAN8WG38_HALRR</name>
<protein>
    <submittedName>
        <fullName evidence="1">Uncharacterized protein</fullName>
    </submittedName>
</protein>
<dbReference type="Proteomes" id="UP001381693">
    <property type="component" value="Unassembled WGS sequence"/>
</dbReference>
<accession>A0AAN8WG38</accession>
<dbReference type="AlphaFoldDB" id="A0AAN8WG38"/>
<feature type="non-terminal residue" evidence="1">
    <location>
        <position position="1"/>
    </location>
</feature>
<keyword evidence="2" id="KW-1185">Reference proteome</keyword>
<sequence length="54" mass="6486">KDYNHKSSYFQEQEQIWLSRVWYIRGPAFGTISEAIDEMQIIPAIKKRLSTLWI</sequence>
<organism evidence="1 2">
    <name type="scientific">Halocaridina rubra</name>
    <name type="common">Hawaiian red shrimp</name>
    <dbReference type="NCBI Taxonomy" id="373956"/>
    <lineage>
        <taxon>Eukaryota</taxon>
        <taxon>Metazoa</taxon>
        <taxon>Ecdysozoa</taxon>
        <taxon>Arthropoda</taxon>
        <taxon>Crustacea</taxon>
        <taxon>Multicrustacea</taxon>
        <taxon>Malacostraca</taxon>
        <taxon>Eumalacostraca</taxon>
        <taxon>Eucarida</taxon>
        <taxon>Decapoda</taxon>
        <taxon>Pleocyemata</taxon>
        <taxon>Caridea</taxon>
        <taxon>Atyoidea</taxon>
        <taxon>Atyidae</taxon>
        <taxon>Halocaridina</taxon>
    </lineage>
</organism>
<evidence type="ECO:0000313" key="1">
    <source>
        <dbReference type="EMBL" id="KAK7024417.1"/>
    </source>
</evidence>
<proteinExistence type="predicted"/>
<evidence type="ECO:0000313" key="2">
    <source>
        <dbReference type="Proteomes" id="UP001381693"/>
    </source>
</evidence>
<comment type="caution">
    <text evidence="1">The sequence shown here is derived from an EMBL/GenBank/DDBJ whole genome shotgun (WGS) entry which is preliminary data.</text>
</comment>
<gene>
    <name evidence="1" type="ORF">SK128_023226</name>
</gene>
<dbReference type="EMBL" id="JAXCGZ010022770">
    <property type="protein sequence ID" value="KAK7024417.1"/>
    <property type="molecule type" value="Genomic_DNA"/>
</dbReference>
<reference evidence="1 2" key="1">
    <citation type="submission" date="2023-11" db="EMBL/GenBank/DDBJ databases">
        <title>Halocaridina rubra genome assembly.</title>
        <authorList>
            <person name="Smith C."/>
        </authorList>
    </citation>
    <scope>NUCLEOTIDE SEQUENCE [LARGE SCALE GENOMIC DNA]</scope>
    <source>
        <strain evidence="1">EP-1</strain>
        <tissue evidence="1">Whole</tissue>
    </source>
</reference>